<dbReference type="InterPro" id="IPR035093">
    <property type="entry name" value="RelE/ParE_toxin_dom_sf"/>
</dbReference>
<proteinExistence type="predicted"/>
<organism evidence="1">
    <name type="scientific">Candidatus Methanogaster sp. ANME-2c ERB4</name>
    <dbReference type="NCBI Taxonomy" id="2759911"/>
    <lineage>
        <taxon>Archaea</taxon>
        <taxon>Methanobacteriati</taxon>
        <taxon>Methanobacteriota</taxon>
        <taxon>Stenosarchaea group</taxon>
        <taxon>Methanomicrobia</taxon>
        <taxon>Methanosarcinales</taxon>
        <taxon>ANME-2 cluster</taxon>
        <taxon>Candidatus Methanogasteraceae</taxon>
        <taxon>Candidatus Methanogaster</taxon>
    </lineage>
</organism>
<gene>
    <name evidence="1" type="ORF">ICHGDBFH_00030</name>
</gene>
<dbReference type="AlphaFoldDB" id="A0A7G9YMZ1"/>
<sequence>MKYKILISESARKQLNYLQDGERQQIRSNLKELETYPRKIRARADMFMRSSVMTSVLPRSCAGAGTAADTDMTLQHWFDSSFKDEMVNEGGSYIKKGKNNR</sequence>
<protein>
    <submittedName>
        <fullName evidence="1">Uncharacterized protein</fullName>
    </submittedName>
</protein>
<accession>A0A7G9YMZ1</accession>
<dbReference type="SUPFAM" id="SSF143011">
    <property type="entry name" value="RelE-like"/>
    <property type="match status" value="1"/>
</dbReference>
<name>A0A7G9YMZ1_9EURY</name>
<reference evidence="1" key="1">
    <citation type="submission" date="2020-06" db="EMBL/GenBank/DDBJ databases">
        <title>Unique genomic features of the anaerobic methanotrophic archaea.</title>
        <authorList>
            <person name="Chadwick G.L."/>
            <person name="Skennerton C.T."/>
            <person name="Laso-Perez R."/>
            <person name="Leu A.O."/>
            <person name="Speth D.R."/>
            <person name="Yu H."/>
            <person name="Morgan-Lang C."/>
            <person name="Hatzenpichler R."/>
            <person name="Goudeau D."/>
            <person name="Malmstrom R."/>
            <person name="Brazelton W.J."/>
            <person name="Woyke T."/>
            <person name="Hallam S.J."/>
            <person name="Tyson G.W."/>
            <person name="Wegener G."/>
            <person name="Boetius A."/>
            <person name="Orphan V."/>
        </authorList>
    </citation>
    <scope>NUCLEOTIDE SEQUENCE</scope>
</reference>
<evidence type="ECO:0000313" key="1">
    <source>
        <dbReference type="EMBL" id="QNO49375.1"/>
    </source>
</evidence>
<dbReference type="EMBL" id="MT631378">
    <property type="protein sequence ID" value="QNO49375.1"/>
    <property type="molecule type" value="Genomic_DNA"/>
</dbReference>